<dbReference type="Ensembl" id="ENSSLDT00000019433.1">
    <property type="protein sequence ID" value="ENSSLDP00000018798.1"/>
    <property type="gene ID" value="ENSSLDG00000014778.1"/>
</dbReference>
<feature type="compositionally biased region" description="Basic and acidic residues" evidence="2">
    <location>
        <begin position="9"/>
        <end position="22"/>
    </location>
</feature>
<dbReference type="InterPro" id="IPR004244">
    <property type="entry name" value="Transposase_22"/>
</dbReference>
<dbReference type="GeneTree" id="ENSGT00940000160789"/>
<dbReference type="Proteomes" id="UP000261360">
    <property type="component" value="Unplaced"/>
</dbReference>
<dbReference type="STRING" id="1841481.ENSSLDP00000018798"/>
<feature type="compositionally biased region" description="Basic and acidic residues" evidence="2">
    <location>
        <begin position="38"/>
        <end position="80"/>
    </location>
</feature>
<dbReference type="Gene3D" id="3.30.250.20">
    <property type="entry name" value="L1 transposable element, C-terminal domain"/>
    <property type="match status" value="1"/>
</dbReference>
<feature type="region of interest" description="Disordered" evidence="2">
    <location>
        <begin position="1"/>
        <end position="99"/>
    </location>
</feature>
<proteinExistence type="predicted"/>
<reference evidence="3" key="2">
    <citation type="submission" date="2025-09" db="UniProtKB">
        <authorList>
            <consortium name="Ensembl"/>
        </authorList>
    </citation>
    <scope>IDENTIFICATION</scope>
</reference>
<sequence length="346" mass="39815">MENMVKIGKPGEGKNTEEKVTDSAEGSCPETGRQEPVSSERDSVILRELRKLRQEHAEAADDNKRALPGEGKNTEEKVTDSAEGSCPETGRQETVSSERDSVILRELRKLRQEHAEAADDNKRALARLENNMKELMERTTSLEQKAEYMEERIGNTENRTTRLERSAAFLLQRTAKLSVKCDDFESRLRRNNIRIHDIPEGAEKNDTIGFVTGLIKSKIKITDDMVIRIERAHRSLVAKPKDSAAPPRAIIIRFLDYKVKEYVIRQAWKQKTTYERQTIYFNQDYTTEVQRKRKQVRDVIKKLKEKDVKAQSPYPAQLKVFLDSGTKTFSTLMEAAPIKVMHYLFN</sequence>
<evidence type="ECO:0000313" key="3">
    <source>
        <dbReference type="Ensembl" id="ENSSLDP00000018798.1"/>
    </source>
</evidence>
<dbReference type="Gene3D" id="1.20.5.170">
    <property type="match status" value="1"/>
</dbReference>
<accession>A0A3B4Y690</accession>
<keyword evidence="1" id="KW-0175">Coiled coil</keyword>
<evidence type="ECO:0000313" key="4">
    <source>
        <dbReference type="Proteomes" id="UP000261360"/>
    </source>
</evidence>
<dbReference type="InterPro" id="IPR042566">
    <property type="entry name" value="L1_C"/>
</dbReference>
<keyword evidence="4" id="KW-1185">Reference proteome</keyword>
<evidence type="ECO:0008006" key="5">
    <source>
        <dbReference type="Google" id="ProtNLM"/>
    </source>
</evidence>
<dbReference type="AlphaFoldDB" id="A0A3B4Y690"/>
<dbReference type="PANTHER" id="PTHR11505">
    <property type="entry name" value="L1 TRANSPOSABLE ELEMENT-RELATED"/>
    <property type="match status" value="1"/>
</dbReference>
<evidence type="ECO:0000256" key="2">
    <source>
        <dbReference type="SAM" id="MobiDB-lite"/>
    </source>
</evidence>
<name>A0A3B4Y690_SERLL</name>
<feature type="coiled-coil region" evidence="1">
    <location>
        <begin position="107"/>
        <end position="152"/>
    </location>
</feature>
<organism evidence="3 4">
    <name type="scientific">Seriola lalandi dorsalis</name>
    <dbReference type="NCBI Taxonomy" id="1841481"/>
    <lineage>
        <taxon>Eukaryota</taxon>
        <taxon>Metazoa</taxon>
        <taxon>Chordata</taxon>
        <taxon>Craniata</taxon>
        <taxon>Vertebrata</taxon>
        <taxon>Euteleostomi</taxon>
        <taxon>Actinopterygii</taxon>
        <taxon>Neopterygii</taxon>
        <taxon>Teleostei</taxon>
        <taxon>Neoteleostei</taxon>
        <taxon>Acanthomorphata</taxon>
        <taxon>Carangaria</taxon>
        <taxon>Carangiformes</taxon>
        <taxon>Carangidae</taxon>
        <taxon>Seriola</taxon>
    </lineage>
</organism>
<evidence type="ECO:0000256" key="1">
    <source>
        <dbReference type="SAM" id="Coils"/>
    </source>
</evidence>
<protein>
    <recommendedName>
        <fullName evidence="5">L1 transposable element RRM domain-containing protein</fullName>
    </recommendedName>
</protein>
<reference evidence="3" key="1">
    <citation type="submission" date="2025-08" db="UniProtKB">
        <authorList>
            <consortium name="Ensembl"/>
        </authorList>
    </citation>
    <scope>IDENTIFICATION</scope>
</reference>